<sequence>MKTTSSAYSGLGSFIWVRIEIGNTTTAEKCFYLQLIRINTSSTHRPYFASFQDNLKLTKSLDLAHFPNNSIILPVYTKK</sequence>
<dbReference type="EMBL" id="VSWC01000053">
    <property type="protein sequence ID" value="KAA1101999.1"/>
    <property type="molecule type" value="Genomic_DNA"/>
</dbReference>
<dbReference type="Proteomes" id="UP000324748">
    <property type="component" value="Unassembled WGS sequence"/>
</dbReference>
<accession>A0A5B0PPV5</accession>
<organism evidence="1 2">
    <name type="scientific">Puccinia graminis f. sp. tritici</name>
    <dbReference type="NCBI Taxonomy" id="56615"/>
    <lineage>
        <taxon>Eukaryota</taxon>
        <taxon>Fungi</taxon>
        <taxon>Dikarya</taxon>
        <taxon>Basidiomycota</taxon>
        <taxon>Pucciniomycotina</taxon>
        <taxon>Pucciniomycetes</taxon>
        <taxon>Pucciniales</taxon>
        <taxon>Pucciniaceae</taxon>
        <taxon>Puccinia</taxon>
    </lineage>
</organism>
<evidence type="ECO:0000313" key="2">
    <source>
        <dbReference type="Proteomes" id="UP000324748"/>
    </source>
</evidence>
<evidence type="ECO:0000313" key="1">
    <source>
        <dbReference type="EMBL" id="KAA1101999.1"/>
    </source>
</evidence>
<name>A0A5B0PPV5_PUCGR</name>
<reference evidence="1 2" key="1">
    <citation type="submission" date="2019-05" db="EMBL/GenBank/DDBJ databases">
        <title>Emergence of the Ug99 lineage of the wheat stem rust pathogen through somatic hybridization.</title>
        <authorList>
            <person name="Li F."/>
            <person name="Upadhyaya N.M."/>
            <person name="Sperschneider J."/>
            <person name="Matny O."/>
            <person name="Nguyen-Phuc H."/>
            <person name="Mago R."/>
            <person name="Raley C."/>
            <person name="Miller M.E."/>
            <person name="Silverstein K.A.T."/>
            <person name="Henningsen E."/>
            <person name="Hirsch C.D."/>
            <person name="Visser B."/>
            <person name="Pretorius Z.A."/>
            <person name="Steffenson B.J."/>
            <person name="Schwessinger B."/>
            <person name="Dodds P.N."/>
            <person name="Figueroa M."/>
        </authorList>
    </citation>
    <scope>NUCLEOTIDE SEQUENCE [LARGE SCALE GENOMIC DNA]</scope>
    <source>
        <strain evidence="1">21-0</strain>
    </source>
</reference>
<protein>
    <submittedName>
        <fullName evidence="1">Uncharacterized protein</fullName>
    </submittedName>
</protein>
<keyword evidence="2" id="KW-1185">Reference proteome</keyword>
<proteinExistence type="predicted"/>
<comment type="caution">
    <text evidence="1">The sequence shown here is derived from an EMBL/GenBank/DDBJ whole genome shotgun (WGS) entry which is preliminary data.</text>
</comment>
<gene>
    <name evidence="1" type="ORF">PGT21_034830</name>
</gene>
<dbReference type="AlphaFoldDB" id="A0A5B0PPV5"/>